<reference evidence="1" key="1">
    <citation type="submission" date="2022-07" db="EMBL/GenBank/DDBJ databases">
        <title>Phylogenomic reconstructions and comparative analyses of Kickxellomycotina fungi.</title>
        <authorList>
            <person name="Reynolds N.K."/>
            <person name="Stajich J.E."/>
            <person name="Barry K."/>
            <person name="Grigoriev I.V."/>
            <person name="Crous P."/>
            <person name="Smith M.E."/>
        </authorList>
    </citation>
    <scope>NUCLEOTIDE SEQUENCE</scope>
    <source>
        <strain evidence="1">BCRC 34191</strain>
    </source>
</reference>
<sequence length="253" mass="26680">SALSVASGAVENGAQSLAPPSPRWAISENSSAIAGWPVEIVERFDVRFDELVSATKRVSSSPVAVSIPSDAELTAGEYTFYPALHEEALSSLSEPGTAELPALSLQSSSSPASSEHQRSGDNAGRGHHRRTSSGLVGFLMRGFRSSSSATVPCVAPPVTPPQAEALRTDGRRRLHHVRSVSSVVHGSKDAPHIIAIASDDNNTVAVPATIVLPPLLFLLEEDDGSETESVDDFWLPVNADGSWPVVSVMKLIK</sequence>
<evidence type="ECO:0000313" key="2">
    <source>
        <dbReference type="Proteomes" id="UP001140066"/>
    </source>
</evidence>
<proteinExistence type="predicted"/>
<accession>A0ACC1K9H3</accession>
<organism evidence="1 2">
    <name type="scientific">Coemansia linderi</name>
    <dbReference type="NCBI Taxonomy" id="2663919"/>
    <lineage>
        <taxon>Eukaryota</taxon>
        <taxon>Fungi</taxon>
        <taxon>Fungi incertae sedis</taxon>
        <taxon>Zoopagomycota</taxon>
        <taxon>Kickxellomycotina</taxon>
        <taxon>Kickxellomycetes</taxon>
        <taxon>Kickxellales</taxon>
        <taxon>Kickxellaceae</taxon>
        <taxon>Coemansia</taxon>
    </lineage>
</organism>
<feature type="non-terminal residue" evidence="1">
    <location>
        <position position="1"/>
    </location>
</feature>
<protein>
    <submittedName>
        <fullName evidence="1">Uncharacterized protein</fullName>
    </submittedName>
</protein>
<gene>
    <name evidence="1" type="ORF">GGI18_004409</name>
</gene>
<keyword evidence="2" id="KW-1185">Reference proteome</keyword>
<name>A0ACC1K9H3_9FUNG</name>
<dbReference type="EMBL" id="JANBUK010002006">
    <property type="protein sequence ID" value="KAJ2776126.1"/>
    <property type="molecule type" value="Genomic_DNA"/>
</dbReference>
<comment type="caution">
    <text evidence="1">The sequence shown here is derived from an EMBL/GenBank/DDBJ whole genome shotgun (WGS) entry which is preliminary data.</text>
</comment>
<dbReference type="Proteomes" id="UP001140066">
    <property type="component" value="Unassembled WGS sequence"/>
</dbReference>
<evidence type="ECO:0000313" key="1">
    <source>
        <dbReference type="EMBL" id="KAJ2776126.1"/>
    </source>
</evidence>